<dbReference type="InterPro" id="IPR025997">
    <property type="entry name" value="SBP_2_dom"/>
</dbReference>
<feature type="signal peptide" evidence="3">
    <location>
        <begin position="1"/>
        <end position="20"/>
    </location>
</feature>
<feature type="chain" id="PRO_5007566919" evidence="3">
    <location>
        <begin position="21"/>
        <end position="382"/>
    </location>
</feature>
<reference evidence="5 6" key="1">
    <citation type="submission" date="2014-02" db="EMBL/GenBank/DDBJ databases">
        <title>The small core and large imbalanced accessory genome model reveals a collaborative survival strategy of Sorangium cellulosum strains in nature.</title>
        <authorList>
            <person name="Han K."/>
            <person name="Peng R."/>
            <person name="Blom J."/>
            <person name="Li Y.-Z."/>
        </authorList>
    </citation>
    <scope>NUCLEOTIDE SEQUENCE [LARGE SCALE GENOMIC DNA]</scope>
    <source>
        <strain evidence="5 6">So0008-312</strain>
    </source>
</reference>
<dbReference type="PANTHER" id="PTHR30036:SF7">
    <property type="entry name" value="ABC TRANSPORTER PERIPLASMIC-BINDING PROTEIN YPHF"/>
    <property type="match status" value="1"/>
</dbReference>
<evidence type="ECO:0000313" key="6">
    <source>
        <dbReference type="Proteomes" id="UP000075260"/>
    </source>
</evidence>
<dbReference type="OrthoDB" id="5491506at2"/>
<sequence length="382" mass="40046">MNRIGRRWVAAFGLALMAAACESGGTAGPSEQALPIQRAPTPESEFTAKEIETTLDTLVAEFNEGAVEPMQMAILLKELGGFFTPITTGANRAMGELGVTGNVVGPSGQGSDQQQRAEAQGEQIVQAVADGAEGIGVSPFGEAIAAGIEEAVADGVPVVTLDTDAKDSKRAIYVGTISEAAGVTAGETLLALLPPAPGTVVIHGADDPSWVDGMNRMQGARGVLEKADYKVVVRAITWSPPGEAADVEAMKALIETADPPVVGLLGLHNVSYRCAMAAEAAEAAEGAGAKRLPVVAFDFEPKTVEYLRRGRIDATHAQRQYYAGYLVPYILYGIKTIGLDATKALFAPRMFDESRLNVGLDVVPSDKVEEYNAFLDSIGVVQ</sequence>
<gene>
    <name evidence="5" type="ORF">BE15_06790</name>
</gene>
<dbReference type="Pfam" id="PF13407">
    <property type="entry name" value="Peripla_BP_4"/>
    <property type="match status" value="1"/>
</dbReference>
<dbReference type="AlphaFoldDB" id="A0A150QNE4"/>
<dbReference type="InterPro" id="IPR028082">
    <property type="entry name" value="Peripla_BP_I"/>
</dbReference>
<evidence type="ECO:0000256" key="1">
    <source>
        <dbReference type="ARBA" id="ARBA00004196"/>
    </source>
</evidence>
<dbReference type="GO" id="GO:0030288">
    <property type="term" value="C:outer membrane-bounded periplasmic space"/>
    <property type="evidence" value="ECO:0007669"/>
    <property type="project" value="TreeGrafter"/>
</dbReference>
<dbReference type="Proteomes" id="UP000075260">
    <property type="component" value="Unassembled WGS sequence"/>
</dbReference>
<evidence type="ECO:0000256" key="3">
    <source>
        <dbReference type="SAM" id="SignalP"/>
    </source>
</evidence>
<comment type="subcellular location">
    <subcellularLocation>
        <location evidence="1">Cell envelope</location>
    </subcellularLocation>
</comment>
<dbReference type="SUPFAM" id="SSF53822">
    <property type="entry name" value="Periplasmic binding protein-like I"/>
    <property type="match status" value="1"/>
</dbReference>
<keyword evidence="3" id="KW-0732">Signal</keyword>
<organism evidence="5 6">
    <name type="scientific">Sorangium cellulosum</name>
    <name type="common">Polyangium cellulosum</name>
    <dbReference type="NCBI Taxonomy" id="56"/>
    <lineage>
        <taxon>Bacteria</taxon>
        <taxon>Pseudomonadati</taxon>
        <taxon>Myxococcota</taxon>
        <taxon>Polyangia</taxon>
        <taxon>Polyangiales</taxon>
        <taxon>Polyangiaceae</taxon>
        <taxon>Sorangium</taxon>
    </lineage>
</organism>
<feature type="domain" description="Periplasmic binding protein" evidence="4">
    <location>
        <begin position="76"/>
        <end position="332"/>
    </location>
</feature>
<protein>
    <submittedName>
        <fullName evidence="5">Sugar ABC transporter</fullName>
    </submittedName>
</protein>
<evidence type="ECO:0000313" key="5">
    <source>
        <dbReference type="EMBL" id="KYF69513.1"/>
    </source>
</evidence>
<name>A0A150QNE4_SORCE</name>
<dbReference type="EMBL" id="JEMA01000466">
    <property type="protein sequence ID" value="KYF69513.1"/>
    <property type="molecule type" value="Genomic_DNA"/>
</dbReference>
<accession>A0A150QNE4</accession>
<dbReference type="Gene3D" id="3.40.50.2300">
    <property type="match status" value="2"/>
</dbReference>
<dbReference type="GO" id="GO:0030246">
    <property type="term" value="F:carbohydrate binding"/>
    <property type="evidence" value="ECO:0007669"/>
    <property type="project" value="TreeGrafter"/>
</dbReference>
<proteinExistence type="inferred from homology"/>
<comment type="caution">
    <text evidence="5">The sequence shown here is derived from an EMBL/GenBank/DDBJ whole genome shotgun (WGS) entry which is preliminary data.</text>
</comment>
<evidence type="ECO:0000256" key="2">
    <source>
        <dbReference type="ARBA" id="ARBA00007639"/>
    </source>
</evidence>
<dbReference type="PROSITE" id="PS51257">
    <property type="entry name" value="PROKAR_LIPOPROTEIN"/>
    <property type="match status" value="1"/>
</dbReference>
<dbReference type="PANTHER" id="PTHR30036">
    <property type="entry name" value="D-XYLOSE-BINDING PERIPLASMIC PROTEIN"/>
    <property type="match status" value="1"/>
</dbReference>
<dbReference type="RefSeq" id="WP_061608328.1">
    <property type="nucleotide sequence ID" value="NZ_JEMA01000466.1"/>
</dbReference>
<evidence type="ECO:0000259" key="4">
    <source>
        <dbReference type="Pfam" id="PF13407"/>
    </source>
</evidence>
<dbReference type="InterPro" id="IPR050555">
    <property type="entry name" value="Bact_Solute-Bind_Prot2"/>
</dbReference>
<comment type="similarity">
    <text evidence="2">Belongs to the bacterial solute-binding protein 2 family.</text>
</comment>